<dbReference type="Proteomes" id="UP000266841">
    <property type="component" value="Unassembled WGS sequence"/>
</dbReference>
<dbReference type="AlphaFoldDB" id="K0SSS0"/>
<name>K0SSS0_THAOC</name>
<dbReference type="EMBL" id="AGNL01010136">
    <property type="protein sequence ID" value="EJK69393.1"/>
    <property type="molecule type" value="Genomic_DNA"/>
</dbReference>
<evidence type="ECO:0000313" key="3">
    <source>
        <dbReference type="Proteomes" id="UP000266841"/>
    </source>
</evidence>
<comment type="caution">
    <text evidence="2">The sequence shown here is derived from an EMBL/GenBank/DDBJ whole genome shotgun (WGS) entry which is preliminary data.</text>
</comment>
<protein>
    <submittedName>
        <fullName evidence="2">Uncharacterized protein</fullName>
    </submittedName>
</protein>
<proteinExistence type="predicted"/>
<organism evidence="2 3">
    <name type="scientific">Thalassiosira oceanica</name>
    <name type="common">Marine diatom</name>
    <dbReference type="NCBI Taxonomy" id="159749"/>
    <lineage>
        <taxon>Eukaryota</taxon>
        <taxon>Sar</taxon>
        <taxon>Stramenopiles</taxon>
        <taxon>Ochrophyta</taxon>
        <taxon>Bacillariophyta</taxon>
        <taxon>Coscinodiscophyceae</taxon>
        <taxon>Thalassiosirophycidae</taxon>
        <taxon>Thalassiosirales</taxon>
        <taxon>Thalassiosiraceae</taxon>
        <taxon>Thalassiosira</taxon>
    </lineage>
</organism>
<feature type="compositionally biased region" description="Polar residues" evidence="1">
    <location>
        <begin position="1"/>
        <end position="11"/>
    </location>
</feature>
<sequence length="249" mass="26922">MGSGASDSRGTHTFKTKKPSKTQRVIVILGSSVPQSGILECRWHLLRRGAPKRNTATSLDVKLIGWGRTGSAEGRRTGRGLRRMPWEGGRSVWLGSACLTSDWNRAISISGVRGARCRITATSPAERGDVGADRRAAVRRRRAYTTIHGGWRCFCGSNLRGGRIRGEAGGRSAVWEPAMHRKGVDRRGAQPCVEDGHIRQYTAAGGAPVVQISEAVGYEARLEGVPLAGNWWCITKKAAEEGAHSLVAR</sequence>
<gene>
    <name evidence="2" type="ORF">THAOC_09358</name>
</gene>
<reference evidence="2 3" key="1">
    <citation type="journal article" date="2012" name="Genome Biol.">
        <title>Genome and low-iron response of an oceanic diatom adapted to chronic iron limitation.</title>
        <authorList>
            <person name="Lommer M."/>
            <person name="Specht M."/>
            <person name="Roy A.S."/>
            <person name="Kraemer L."/>
            <person name="Andreson R."/>
            <person name="Gutowska M.A."/>
            <person name="Wolf J."/>
            <person name="Bergner S.V."/>
            <person name="Schilhabel M.B."/>
            <person name="Klostermeier U.C."/>
            <person name="Beiko R.G."/>
            <person name="Rosenstiel P."/>
            <person name="Hippler M."/>
            <person name="Laroche J."/>
        </authorList>
    </citation>
    <scope>NUCLEOTIDE SEQUENCE [LARGE SCALE GENOMIC DNA]</scope>
    <source>
        <strain evidence="2 3">CCMP1005</strain>
    </source>
</reference>
<evidence type="ECO:0000256" key="1">
    <source>
        <dbReference type="SAM" id="MobiDB-lite"/>
    </source>
</evidence>
<accession>K0SSS0</accession>
<feature type="region of interest" description="Disordered" evidence="1">
    <location>
        <begin position="1"/>
        <end position="20"/>
    </location>
</feature>
<keyword evidence="3" id="KW-1185">Reference proteome</keyword>
<evidence type="ECO:0000313" key="2">
    <source>
        <dbReference type="EMBL" id="EJK69393.1"/>
    </source>
</evidence>